<dbReference type="EMBL" id="QGGR01000036">
    <property type="protein sequence ID" value="PWK30837.1"/>
    <property type="molecule type" value="Genomic_DNA"/>
</dbReference>
<evidence type="ECO:0000313" key="1">
    <source>
        <dbReference type="EMBL" id="PWK30837.1"/>
    </source>
</evidence>
<sequence length="388" mass="41030">MSAATLLDAEDRRIAAGAGIAVFADRLILGAQPPAGDEVLEAVAARCAGPLPEALVALWRTSFGGRIDYQLDGQLSFTELFGPGSDGYLDLWGWIDHETDSGPLRFLPFGGFEYLDRLYVDTAEGPGHGRVVYWQQGLPPGWELTEGDRAAGLAGDARALFGQLALEDDPWVADDADAGAELRDAIDELAEEEPVVARKLRDLVRGTVLDWRPALAAGTLAGEPRLRRLALDRAASAGDADLLERLAAAGCDLAEPVRGGLTAIDIALVNRRLEAVEGLLGRKVPVTNTLRTGAHAVTAGMARVLLDRGAVVTADAVGGAIDNDDPEVLRLVAAHLPSSAEVREHVPRLRMLAAQAAHAADRSGDERMRDRATVLRELAAMITAGAGS</sequence>
<gene>
    <name evidence="1" type="ORF">BC793_13661</name>
</gene>
<name>A0A316EHP2_9ACTN</name>
<proteinExistence type="predicted"/>
<dbReference type="AlphaFoldDB" id="A0A316EHP2"/>
<reference evidence="1 2" key="1">
    <citation type="submission" date="2018-05" db="EMBL/GenBank/DDBJ databases">
        <title>Genomic Encyclopedia of Archaeal and Bacterial Type Strains, Phase II (KMG-II): from individual species to whole genera.</title>
        <authorList>
            <person name="Goeker M."/>
        </authorList>
    </citation>
    <scope>NUCLEOTIDE SEQUENCE [LARGE SCALE GENOMIC DNA]</scope>
    <source>
        <strain evidence="1 2">DSM 45184</strain>
    </source>
</reference>
<dbReference type="InterPro" id="IPR036770">
    <property type="entry name" value="Ankyrin_rpt-contain_sf"/>
</dbReference>
<organism evidence="1 2">
    <name type="scientific">Actinoplanes xinjiangensis</name>
    <dbReference type="NCBI Taxonomy" id="512350"/>
    <lineage>
        <taxon>Bacteria</taxon>
        <taxon>Bacillati</taxon>
        <taxon>Actinomycetota</taxon>
        <taxon>Actinomycetes</taxon>
        <taxon>Micromonosporales</taxon>
        <taxon>Micromonosporaceae</taxon>
        <taxon>Actinoplanes</taxon>
    </lineage>
</organism>
<comment type="caution">
    <text evidence="1">The sequence shown here is derived from an EMBL/GenBank/DDBJ whole genome shotgun (WGS) entry which is preliminary data.</text>
</comment>
<dbReference type="RefSeq" id="WP_109602430.1">
    <property type="nucleotide sequence ID" value="NZ_BONA01000092.1"/>
</dbReference>
<dbReference type="Gene3D" id="1.25.40.20">
    <property type="entry name" value="Ankyrin repeat-containing domain"/>
    <property type="match status" value="1"/>
</dbReference>
<dbReference type="Proteomes" id="UP000245697">
    <property type="component" value="Unassembled WGS sequence"/>
</dbReference>
<keyword evidence="2" id="KW-1185">Reference proteome</keyword>
<dbReference type="OrthoDB" id="3281078at2"/>
<accession>A0A316EHP2</accession>
<protein>
    <submittedName>
        <fullName evidence="1">Uncharacterized protein</fullName>
    </submittedName>
</protein>
<dbReference type="SUPFAM" id="SSF48403">
    <property type="entry name" value="Ankyrin repeat"/>
    <property type="match status" value="1"/>
</dbReference>
<evidence type="ECO:0000313" key="2">
    <source>
        <dbReference type="Proteomes" id="UP000245697"/>
    </source>
</evidence>